<keyword evidence="10" id="KW-1185">Reference proteome</keyword>
<comment type="caution">
    <text evidence="9">The sequence shown here is derived from an EMBL/GenBank/DDBJ whole genome shotgun (WGS) entry which is preliminary data.</text>
</comment>
<dbReference type="GO" id="GO:0046872">
    <property type="term" value="F:metal ion binding"/>
    <property type="evidence" value="ECO:0007669"/>
    <property type="project" value="UniProtKB-KW"/>
</dbReference>
<protein>
    <submittedName>
        <fullName evidence="9">Type IV pilus assembly protein PilY1</fullName>
    </submittedName>
</protein>
<feature type="domain" description="PilY1 beta-propeller" evidence="8">
    <location>
        <begin position="693"/>
        <end position="974"/>
    </location>
</feature>
<dbReference type="InterPro" id="IPR015943">
    <property type="entry name" value="WD40/YVTN_repeat-like_dom_sf"/>
</dbReference>
<keyword evidence="3" id="KW-1029">Fimbrium biogenesis</keyword>
<gene>
    <name evidence="9" type="ORF">EDC50_0277</name>
</gene>
<dbReference type="InterPro" id="IPR011047">
    <property type="entry name" value="Quinoprotein_ADH-like_sf"/>
</dbReference>
<keyword evidence="4" id="KW-0479">Metal-binding</keyword>
<organism evidence="9 10">
    <name type="scientific">Vulcaniibacterium tengchongense</name>
    <dbReference type="NCBI Taxonomy" id="1273429"/>
    <lineage>
        <taxon>Bacteria</taxon>
        <taxon>Pseudomonadati</taxon>
        <taxon>Pseudomonadota</taxon>
        <taxon>Gammaproteobacteria</taxon>
        <taxon>Lysobacterales</taxon>
        <taxon>Lysobacteraceae</taxon>
        <taxon>Vulcaniibacterium</taxon>
    </lineage>
</organism>
<evidence type="ECO:0000256" key="6">
    <source>
        <dbReference type="ARBA" id="ARBA00023263"/>
    </source>
</evidence>
<proteinExistence type="inferred from homology"/>
<sequence>MLPFRSMTLHPRSGRQGLALIAAAFAATLLALPVNAAVEFPQIPLQSGVLVPPNIMFTLDDSGSMQFEITPEQNKAPRGESTDSNRSPNFVFPRTSDDIYGADNLPNRVVTVVDNDWFNRFSRSPDHNASYYNPATRYLPWARWDGTLFPNANPSCALNNPVDPGKGCRNLTASLTESAIWYSYSNNGRTPGSGNGSATSATYWPARYYLMDQCTNRENPGCYTRVEIRPNRSYPKAGGRTDCAGSTCSYQEEIQNFANWYQYYRSRVLTARAGIGRAFVDQRDNVRVGFATINSGGRNIDGVNTSKIRSGVRAFDDAQKRNFFDLLYSVSISGGTPLRETAQVVGNYFRRSDSLGPWSDTPGSASAQPQVSCRANYHILMTDGYWNGNAGVSGNVDNTTGPEHVRSNTNETYRYTPRAPFSDGYSGTLADNAFYYWVNDLRPDLPNNVSVSDSNPAFWQHLVTFGVGLGLTTNVDPDDAFAAIRTGAQVTYTGVYGEGQRSGWPQPGTAPAGGDSAYNVDDLLHAAVNSRGGFFSAKEPDAFASGMKSVLARINERTASASSVATNSASILAGTKLYQAKYVSGVWTGEVVAYPVTAERGVDTSVESWRASSGIPTEVSQRKVYTWNGSSGVAFAWNNLTASQKAALGSEAIFNYLKGERSGERQNSVSGTFRDRRHLLGDIVNSSPAYVADTETLYVGANDGMLHAFSTRDGRELFAYVPGNINWGNFKTLSDPEYSHQYFVDGEIAVSTREQTPNRNILVGALGRGGKALYALDVTDPSAFSSSKVLWEFTDADLGNVLSRPVITKVETGAGQVPAVIVGNGYNSATQRAFLFVINLETGALIKKIDTKAGSATQDNGLAGPKGWDVDRDGDVDFVYAGDLLGNVWKFDLSASNANSWDVAFKQGQTVYPLFTARNASGGAQPITGGIAIGIDPSTYKRWVFFGTGRYITAGDPGDRSVQTWYGLIDDNARIGSRADLKQRKIAVVAANGDRAFEKAVPGDMAQKKGWYLDFVNPPYDPAAAVGERVVSDSYLIGSTLNVNSIVPSSDPCGVGGSGYINAVNAYTGAATEIVYFDADGNGVFDDYISHTSNGQTVRTPTGSLRTDNMVSQGTLVSDPGSTTGYIASGTSSGGVEDPGVNLSNFQGRISWREIVRD</sequence>
<evidence type="ECO:0000259" key="8">
    <source>
        <dbReference type="Pfam" id="PF05567"/>
    </source>
</evidence>
<reference evidence="9 10" key="1">
    <citation type="submission" date="2018-11" db="EMBL/GenBank/DDBJ databases">
        <title>Genomic Encyclopedia of Type Strains, Phase IV (KMG-IV): sequencing the most valuable type-strain genomes for metagenomic binning, comparative biology and taxonomic classification.</title>
        <authorList>
            <person name="Goeker M."/>
        </authorList>
    </citation>
    <scope>NUCLEOTIDE SEQUENCE [LARGE SCALE GENOMIC DNA]</scope>
    <source>
        <strain evidence="9 10">DSM 25623</strain>
    </source>
</reference>
<evidence type="ECO:0000256" key="3">
    <source>
        <dbReference type="ARBA" id="ARBA00022558"/>
    </source>
</evidence>
<evidence type="ECO:0000313" key="10">
    <source>
        <dbReference type="Proteomes" id="UP000269708"/>
    </source>
</evidence>
<dbReference type="GO" id="GO:0009289">
    <property type="term" value="C:pilus"/>
    <property type="evidence" value="ECO:0007669"/>
    <property type="project" value="UniProtKB-SubCell"/>
</dbReference>
<evidence type="ECO:0000313" key="9">
    <source>
        <dbReference type="EMBL" id="RPE81109.1"/>
    </source>
</evidence>
<dbReference type="AlphaFoldDB" id="A0A3N4VMR9"/>
<comment type="similarity">
    <text evidence="2">Belongs to the PilY1 family.</text>
</comment>
<evidence type="ECO:0000256" key="2">
    <source>
        <dbReference type="ARBA" id="ARBA00008387"/>
    </source>
</evidence>
<evidence type="ECO:0000256" key="5">
    <source>
        <dbReference type="ARBA" id="ARBA00022837"/>
    </source>
</evidence>
<comment type="subcellular location">
    <subcellularLocation>
        <location evidence="1">Fimbrium</location>
    </subcellularLocation>
</comment>
<name>A0A3N4VMR9_9GAMM</name>
<feature type="region of interest" description="Disordered" evidence="7">
    <location>
        <begin position="72"/>
        <end position="95"/>
    </location>
</feature>
<keyword evidence="6" id="KW-0281">Fimbrium</keyword>
<keyword evidence="5" id="KW-0106">Calcium</keyword>
<dbReference type="Gene3D" id="2.130.10.10">
    <property type="entry name" value="YVTN repeat-like/Quinoprotein amine dehydrogenase"/>
    <property type="match status" value="1"/>
</dbReference>
<dbReference type="EMBL" id="RKQN01000001">
    <property type="protein sequence ID" value="RPE81109.1"/>
    <property type="molecule type" value="Genomic_DNA"/>
</dbReference>
<evidence type="ECO:0000256" key="4">
    <source>
        <dbReference type="ARBA" id="ARBA00022723"/>
    </source>
</evidence>
<dbReference type="SUPFAM" id="SSF50998">
    <property type="entry name" value="Quinoprotein alcohol dehydrogenase-like"/>
    <property type="match status" value="1"/>
</dbReference>
<dbReference type="Proteomes" id="UP000269708">
    <property type="component" value="Unassembled WGS sequence"/>
</dbReference>
<dbReference type="Pfam" id="PF05567">
    <property type="entry name" value="T4P_PilY1"/>
    <property type="match status" value="1"/>
</dbReference>
<accession>A0A3N4VMR9</accession>
<evidence type="ECO:0000256" key="1">
    <source>
        <dbReference type="ARBA" id="ARBA00004561"/>
    </source>
</evidence>
<evidence type="ECO:0000256" key="7">
    <source>
        <dbReference type="SAM" id="MobiDB-lite"/>
    </source>
</evidence>
<dbReference type="InterPro" id="IPR008707">
    <property type="entry name" value="B-propeller_PilY1"/>
</dbReference>